<evidence type="ECO:0000256" key="6">
    <source>
        <dbReference type="ARBA" id="ARBA00022552"/>
    </source>
</evidence>
<keyword evidence="15" id="KW-0694">RNA-binding</keyword>
<dbReference type="InterPro" id="IPR003029">
    <property type="entry name" value="S1_domain"/>
</dbReference>
<sequence length="512" mass="57756">MKKILVNIEPWESRVAVLRDDQLENIYFSSATDNVIEKAFFKGTVIKVFPGIQTAFVEIGQERAGFLHISEIDRDLAVNKIEGADQFDIIHDKSMEHEDDQKQSSFKRAAKASISAIFKEGQEILVQVSKEPVGEKGAKLTTCFTLPGRFLVLMPNIGRIGISKKIGSSQERQRLRDILTTNLPAGMGAIIRTSAENADEGEVSKDIHFLLKDWNNIVEKYKTAPTKTKIHEEVDISLRVVRDHLDHTVESIITDSKLNQERIYTYLKNVAPEFKYKVVLHEGATNLFDLYNIDKQVNNALCKKVYLKSGGSIIIESTEAMTSIDVNTGRFTGKNNLEDTILKTNLEAAREIVRELHLRNIGGLIVIDFIDMNDLKNRQKLVEQFEKHLKEYDKFQSVVLAVSEFGLVQMTRKRSGKTLIRQLTESCQACKGAGYLKSSRAESYEVLRAIDQKLAHLGSKGALVLSVNPEIFDFISSIEFNSILALEGKFGVQITFLSKPTLLRTQFEINKQ</sequence>
<evidence type="ECO:0000259" key="16">
    <source>
        <dbReference type="SMART" id="SM00316"/>
    </source>
</evidence>
<dbReference type="GO" id="GO:0004519">
    <property type="term" value="F:endonuclease activity"/>
    <property type="evidence" value="ECO:0007669"/>
    <property type="project" value="UniProtKB-KW"/>
</dbReference>
<dbReference type="Proteomes" id="UP000254834">
    <property type="component" value="Chromosome"/>
</dbReference>
<dbReference type="GO" id="GO:0000049">
    <property type="term" value="F:tRNA binding"/>
    <property type="evidence" value="ECO:0007669"/>
    <property type="project" value="UniProtKB-KW"/>
</dbReference>
<dbReference type="PANTHER" id="PTHR30001">
    <property type="entry name" value="RIBONUCLEASE"/>
    <property type="match status" value="1"/>
</dbReference>
<keyword evidence="9" id="KW-0540">Nuclease</keyword>
<dbReference type="InterPro" id="IPR019307">
    <property type="entry name" value="RNA-bd_AU-1/RNase_E/G"/>
</dbReference>
<dbReference type="GO" id="GO:0006364">
    <property type="term" value="P:rRNA processing"/>
    <property type="evidence" value="ECO:0007669"/>
    <property type="project" value="UniProtKB-KW"/>
</dbReference>
<dbReference type="KEGG" id="cdes:C0J27_03680"/>
<evidence type="ECO:0000256" key="7">
    <source>
        <dbReference type="ARBA" id="ARBA00022555"/>
    </source>
</evidence>
<keyword evidence="6" id="KW-0698">rRNA processing</keyword>
<evidence type="ECO:0000256" key="4">
    <source>
        <dbReference type="ARBA" id="ARBA00017719"/>
    </source>
</evidence>
<dbReference type="GO" id="GO:0046872">
    <property type="term" value="F:metal ion binding"/>
    <property type="evidence" value="ECO:0007669"/>
    <property type="project" value="UniProtKB-KW"/>
</dbReference>
<dbReference type="SUPFAM" id="SSF50249">
    <property type="entry name" value="Nucleic acid-binding proteins"/>
    <property type="match status" value="1"/>
</dbReference>
<dbReference type="GO" id="GO:0004540">
    <property type="term" value="F:RNA nuclease activity"/>
    <property type="evidence" value="ECO:0007669"/>
    <property type="project" value="InterPro"/>
</dbReference>
<dbReference type="InterPro" id="IPR004659">
    <property type="entry name" value="RNase_E/G"/>
</dbReference>
<comment type="subcellular location">
    <subcellularLocation>
        <location evidence="2">Cytoplasm</location>
    </subcellularLocation>
</comment>
<name>A0A345ZC02_9BACT</name>
<dbReference type="Pfam" id="PF10150">
    <property type="entry name" value="RNase_E_G"/>
    <property type="match status" value="1"/>
</dbReference>
<keyword evidence="8" id="KW-0819">tRNA processing</keyword>
<dbReference type="AlphaFoldDB" id="A0A345ZC02"/>
<dbReference type="GO" id="GO:0016787">
    <property type="term" value="F:hydrolase activity"/>
    <property type="evidence" value="ECO:0007669"/>
    <property type="project" value="UniProtKB-KW"/>
</dbReference>
<evidence type="ECO:0000256" key="5">
    <source>
        <dbReference type="ARBA" id="ARBA00022490"/>
    </source>
</evidence>
<keyword evidence="13" id="KW-0378">Hydrolase</keyword>
<feature type="domain" description="S1 motif" evidence="16">
    <location>
        <begin position="36"/>
        <end position="143"/>
    </location>
</feature>
<evidence type="ECO:0000256" key="10">
    <source>
        <dbReference type="ARBA" id="ARBA00022723"/>
    </source>
</evidence>
<comment type="similarity">
    <text evidence="3">Belongs to the RNase E/G family. RNase G subfamily.</text>
</comment>
<evidence type="ECO:0000256" key="15">
    <source>
        <dbReference type="ARBA" id="ARBA00022884"/>
    </source>
</evidence>
<evidence type="ECO:0000256" key="12">
    <source>
        <dbReference type="ARBA" id="ARBA00022759"/>
    </source>
</evidence>
<evidence type="ECO:0000313" key="17">
    <source>
        <dbReference type="EMBL" id="AXK60819.1"/>
    </source>
</evidence>
<dbReference type="Pfam" id="PF20833">
    <property type="entry name" value="RNase_E_G_Thio"/>
    <property type="match status" value="1"/>
</dbReference>
<dbReference type="EMBL" id="CP025544">
    <property type="protein sequence ID" value="AXK60819.1"/>
    <property type="molecule type" value="Genomic_DNA"/>
</dbReference>
<keyword evidence="18" id="KW-1185">Reference proteome</keyword>
<keyword evidence="7" id="KW-0820">tRNA-binding</keyword>
<evidence type="ECO:0000256" key="1">
    <source>
        <dbReference type="ARBA" id="ARBA00001946"/>
    </source>
</evidence>
<proteinExistence type="inferred from homology"/>
<protein>
    <recommendedName>
        <fullName evidence="4">Ribonuclease G</fullName>
    </recommendedName>
</protein>
<dbReference type="GO" id="GO:0019843">
    <property type="term" value="F:rRNA binding"/>
    <property type="evidence" value="ECO:0007669"/>
    <property type="project" value="UniProtKB-KW"/>
</dbReference>
<evidence type="ECO:0000256" key="13">
    <source>
        <dbReference type="ARBA" id="ARBA00022801"/>
    </source>
</evidence>
<dbReference type="NCBIfam" id="TIGR00757">
    <property type="entry name" value="RNaseEG"/>
    <property type="match status" value="1"/>
</dbReference>
<evidence type="ECO:0000256" key="11">
    <source>
        <dbReference type="ARBA" id="ARBA00022730"/>
    </source>
</evidence>
<evidence type="ECO:0000256" key="3">
    <source>
        <dbReference type="ARBA" id="ARBA00005663"/>
    </source>
</evidence>
<dbReference type="GO" id="GO:0008033">
    <property type="term" value="P:tRNA processing"/>
    <property type="evidence" value="ECO:0007669"/>
    <property type="project" value="UniProtKB-KW"/>
</dbReference>
<comment type="cofactor">
    <cofactor evidence="1">
        <name>Mg(2+)</name>
        <dbReference type="ChEBI" id="CHEBI:18420"/>
    </cofactor>
</comment>
<evidence type="ECO:0000256" key="8">
    <source>
        <dbReference type="ARBA" id="ARBA00022694"/>
    </source>
</evidence>
<dbReference type="SMART" id="SM00316">
    <property type="entry name" value="S1"/>
    <property type="match status" value="1"/>
</dbReference>
<keyword evidence="10" id="KW-0479">Metal-binding</keyword>
<dbReference type="Gene3D" id="3.40.1260.20">
    <property type="entry name" value="Ribonuclease E, catalytic domain"/>
    <property type="match status" value="1"/>
</dbReference>
<dbReference type="RefSeq" id="WP_115585834.1">
    <property type="nucleotide sequence ID" value="NZ_CP025544.1"/>
</dbReference>
<keyword evidence="11" id="KW-0699">rRNA-binding</keyword>
<accession>A0A345ZC02</accession>
<evidence type="ECO:0000256" key="14">
    <source>
        <dbReference type="ARBA" id="ARBA00022842"/>
    </source>
</evidence>
<dbReference type="PANTHER" id="PTHR30001:SF0">
    <property type="entry name" value="RIBONUCLEASE G"/>
    <property type="match status" value="1"/>
</dbReference>
<reference evidence="17 18" key="1">
    <citation type="submission" date="2017-12" db="EMBL/GenBank/DDBJ databases">
        <title>Chromulinavorax destructans is a abundant pathogen of dominant heterotrophic picoflagllates.</title>
        <authorList>
            <person name="Deeg C.M."/>
            <person name="Zimmer M."/>
            <person name="Suttle C.A."/>
        </authorList>
    </citation>
    <scope>NUCLEOTIDE SEQUENCE [LARGE SCALE GENOMIC DNA]</scope>
    <source>
        <strain evidence="17 18">SeV1</strain>
    </source>
</reference>
<dbReference type="InterPro" id="IPR012340">
    <property type="entry name" value="NA-bd_OB-fold"/>
</dbReference>
<evidence type="ECO:0000313" key="18">
    <source>
        <dbReference type="Proteomes" id="UP000254834"/>
    </source>
</evidence>
<evidence type="ECO:0000256" key="2">
    <source>
        <dbReference type="ARBA" id="ARBA00004496"/>
    </source>
</evidence>
<keyword evidence="14" id="KW-0460">Magnesium</keyword>
<dbReference type="InterPro" id="IPR048583">
    <property type="entry name" value="RNase_E_G_thioredoxin-like"/>
</dbReference>
<keyword evidence="12" id="KW-0255">Endonuclease</keyword>
<gene>
    <name evidence="17" type="ORF">C0J27_03680</name>
</gene>
<dbReference type="GO" id="GO:0005737">
    <property type="term" value="C:cytoplasm"/>
    <property type="evidence" value="ECO:0007669"/>
    <property type="project" value="UniProtKB-SubCell"/>
</dbReference>
<evidence type="ECO:0000256" key="9">
    <source>
        <dbReference type="ARBA" id="ARBA00022722"/>
    </source>
</evidence>
<dbReference type="CDD" id="cd04453">
    <property type="entry name" value="S1_RNase_E"/>
    <property type="match status" value="1"/>
</dbReference>
<dbReference type="OrthoDB" id="9804278at2"/>
<keyword evidence="5" id="KW-0963">Cytoplasm</keyword>
<dbReference type="Gene3D" id="2.40.50.140">
    <property type="entry name" value="Nucleic acid-binding proteins"/>
    <property type="match status" value="1"/>
</dbReference>
<organism evidence="17 18">
    <name type="scientific">Candidatus Chromulinivorax destructor</name>
    <dbReference type="NCBI Taxonomy" id="2066483"/>
    <lineage>
        <taxon>Bacteria</taxon>
        <taxon>Candidatus Babelota</taxon>
        <taxon>Candidatus Babeliae</taxon>
        <taxon>Candidatus Babeliales</taxon>
        <taxon>Candidatus Chromulinivoraceae</taxon>
        <taxon>Candidatus Chromulinivorax</taxon>
    </lineage>
</organism>